<organism evidence="4 5">
    <name type="scientific">Pseudoxanthomonas winnipegensis</name>
    <dbReference type="NCBI Taxonomy" id="2480810"/>
    <lineage>
        <taxon>Bacteria</taxon>
        <taxon>Pseudomonadati</taxon>
        <taxon>Pseudomonadota</taxon>
        <taxon>Gammaproteobacteria</taxon>
        <taxon>Lysobacterales</taxon>
        <taxon>Lysobacteraceae</taxon>
        <taxon>Pseudoxanthomonas</taxon>
    </lineage>
</organism>
<keyword evidence="4" id="KW-0067">ATP-binding</keyword>
<dbReference type="GO" id="GO:0005524">
    <property type="term" value="F:ATP binding"/>
    <property type="evidence" value="ECO:0007669"/>
    <property type="project" value="UniProtKB-KW"/>
</dbReference>
<gene>
    <name evidence="4" type="ORF">EA655_10825</name>
</gene>
<dbReference type="PANTHER" id="PTHR42957">
    <property type="entry name" value="HELICASE MJ1565-RELATED"/>
    <property type="match status" value="1"/>
</dbReference>
<feature type="domain" description="Helicase HerA central" evidence="3">
    <location>
        <begin position="8"/>
        <end position="61"/>
    </location>
</feature>
<dbReference type="EMBL" id="SHMG01000005">
    <property type="protein sequence ID" value="TAA42511.1"/>
    <property type="molecule type" value="Genomic_DNA"/>
</dbReference>
<dbReference type="Pfam" id="PF01935">
    <property type="entry name" value="DUF87"/>
    <property type="match status" value="1"/>
</dbReference>
<comment type="caution">
    <text evidence="4">The sequence shown here is derived from an EMBL/GenBank/DDBJ whole genome shotgun (WGS) entry which is preliminary data.</text>
</comment>
<keyword evidence="1" id="KW-0175">Coiled coil</keyword>
<dbReference type="OrthoDB" id="9806951at2"/>
<dbReference type="PANTHER" id="PTHR42957:SF1">
    <property type="entry name" value="HELICASE MJ1565-RELATED"/>
    <property type="match status" value="1"/>
</dbReference>
<dbReference type="InterPro" id="IPR008571">
    <property type="entry name" value="HerA-like"/>
</dbReference>
<keyword evidence="4" id="KW-0547">Nucleotide-binding</keyword>
<evidence type="ECO:0000256" key="1">
    <source>
        <dbReference type="SAM" id="Coils"/>
    </source>
</evidence>
<evidence type="ECO:0000313" key="5">
    <source>
        <dbReference type="Proteomes" id="UP000294164"/>
    </source>
</evidence>
<evidence type="ECO:0000313" key="4">
    <source>
        <dbReference type="EMBL" id="TAA42511.1"/>
    </source>
</evidence>
<evidence type="ECO:0000256" key="2">
    <source>
        <dbReference type="SAM" id="MobiDB-lite"/>
    </source>
</evidence>
<dbReference type="InterPro" id="IPR027417">
    <property type="entry name" value="P-loop_NTPase"/>
</dbReference>
<reference evidence="4 5" key="1">
    <citation type="submission" date="2019-02" db="EMBL/GenBank/DDBJ databases">
        <title>WGS of Pseudoxanthomonas species novum from clinical isolates.</title>
        <authorList>
            <person name="Bernier A.-M."/>
            <person name="Bernard K."/>
            <person name="Vachon A."/>
        </authorList>
    </citation>
    <scope>NUCLEOTIDE SEQUENCE [LARGE SCALE GENOMIC DNA]</scope>
    <source>
        <strain evidence="4 5">NML130969</strain>
    </source>
</reference>
<accession>A0A4Q8M3R5</accession>
<dbReference type="InterPro" id="IPR002789">
    <property type="entry name" value="HerA_central"/>
</dbReference>
<dbReference type="RefSeq" id="WP_130534556.1">
    <property type="nucleotide sequence ID" value="NZ_SHMG01000005.1"/>
</dbReference>
<proteinExistence type="predicted"/>
<dbReference type="Proteomes" id="UP000294164">
    <property type="component" value="Unassembled WGS sequence"/>
</dbReference>
<sequence length="543" mass="57315">MKIADSMAVDLPVLLETRLLVQANSGGGKSWVLRRLLEQTAPAVQQLIIDPEGEFATLRERFDYVIAAAHDGDALASPQTAALLARRLLESGVSAVLDIYDLKAGERQLFVQRFLDALVNAPRKLWHPVLLVLDEAHVFCPQAGSAPAAQAVIDVATRGRKRGLCLVTATQRLSKLHKDVAAEMLNKLIGRTGLDLDVRRAADELGMPAREALQALRTLEPGEFYAFGPALSRAPERVIIGPVATSHPKAGQRLMKAPPPASAKVRAQLAKLADLQAEAEAEERTIEQLEAKVGELTAQLRRAAKASCATGVSEAEVQERIRAAVAAAAPPAAGDGSAALRRIAGLAQQILASCEQPVAAAARAPAAAAPPRPARAPNAAPTAGLTGPEQRILDAIAWMNAIGVPQPEQTAVAFMAGYTIGGGAWNNPRSSLRTKGLIEYSAVGLTLTDAGRAAARAPQVAPGTAALHEAVMARLPGPERKLLSVLIEAHPLGLPNDELAARAGYAPKGGAYNNPRSRLRTLGLVEYQAGQVRARDILFPEAR</sequence>
<dbReference type="CDD" id="cd01127">
    <property type="entry name" value="TrwB_TraG_TraD_VirD4"/>
    <property type="match status" value="1"/>
</dbReference>
<dbReference type="SUPFAM" id="SSF52540">
    <property type="entry name" value="P-loop containing nucleoside triphosphate hydrolases"/>
    <property type="match status" value="1"/>
</dbReference>
<feature type="coiled-coil region" evidence="1">
    <location>
        <begin position="262"/>
        <end position="306"/>
    </location>
</feature>
<evidence type="ECO:0000259" key="3">
    <source>
        <dbReference type="Pfam" id="PF01935"/>
    </source>
</evidence>
<name>A0A4Q8M3R5_9GAMM</name>
<dbReference type="AlphaFoldDB" id="A0A4Q8M3R5"/>
<dbReference type="Gene3D" id="3.40.50.300">
    <property type="entry name" value="P-loop containing nucleotide triphosphate hydrolases"/>
    <property type="match status" value="1"/>
</dbReference>
<protein>
    <submittedName>
        <fullName evidence="4">ATP-binding protein</fullName>
    </submittedName>
</protein>
<feature type="region of interest" description="Disordered" evidence="2">
    <location>
        <begin position="365"/>
        <end position="385"/>
    </location>
</feature>